<evidence type="ECO:0000313" key="3">
    <source>
        <dbReference type="EMBL" id="PAV23111.1"/>
    </source>
</evidence>
<name>A0A286UU49_9AGAM</name>
<proteinExistence type="inferred from homology"/>
<dbReference type="OrthoDB" id="258392at2759"/>
<dbReference type="Proteomes" id="UP000217199">
    <property type="component" value="Unassembled WGS sequence"/>
</dbReference>
<keyword evidence="2" id="KW-0812">Transmembrane</keyword>
<sequence length="510" mass="55548">MSNNSDSGLLGAVLLARHGDRQGFFQDPFTYTASQTQITALGSVQEFQLGQLIRALYFTPGSPTFIQGISTGLFNQLQVKVRADAGGERGVIFDSAIGLLQGLFPPTQDYNTTLANGSTIVGQLGGYQPIPIESVEPDQDVSLEGWTDCNTFNDATLAFYNSSLFQQVAADNAEFLQSLIPFLDGRSVDLVNMWNIFDFINVNFIHNATFANNLPEGDLNRARALANFHENGVFSSPQLDGIGNIAGRTILPSIFDGMQRITNQSDPLKFLYEAISYKPFISLFNMTGISGTYPELAGVVEYAAATVFELRNGSTPDDPLIRLRFKNGTNDEFKTFNMFGQDGDVPLSLFKSTLEFAAINTTAEWCKICNNQVDRGCATCNNPHNQNNSDFSVLAKEQLPTAGSDSEQSVVLVSVPTSQLVEAGLLGSLVTFMAFALAYLVYLFLRKKENALKRGKGGKADRSYLSFVFNAMTPINNSGSADFQSGGICDIDAGDKRKVDSGIPRPLLER</sequence>
<reference evidence="3 4" key="1">
    <citation type="journal article" date="2017" name="Mol. Ecol.">
        <title>Comparative and population genomic landscape of Phellinus noxius: A hypervariable fungus causing root rot in trees.</title>
        <authorList>
            <person name="Chung C.L."/>
            <person name="Lee T.J."/>
            <person name="Akiba M."/>
            <person name="Lee H.H."/>
            <person name="Kuo T.H."/>
            <person name="Liu D."/>
            <person name="Ke H.M."/>
            <person name="Yokoi T."/>
            <person name="Roa M.B."/>
            <person name="Lu M.J."/>
            <person name="Chang Y.Y."/>
            <person name="Ann P.J."/>
            <person name="Tsai J.N."/>
            <person name="Chen C.Y."/>
            <person name="Tzean S.S."/>
            <person name="Ota Y."/>
            <person name="Hattori T."/>
            <person name="Sahashi N."/>
            <person name="Liou R.F."/>
            <person name="Kikuchi T."/>
            <person name="Tsai I.J."/>
        </authorList>
    </citation>
    <scope>NUCLEOTIDE SEQUENCE [LARGE SCALE GENOMIC DNA]</scope>
    <source>
        <strain evidence="3 4">FFPRI411160</strain>
    </source>
</reference>
<dbReference type="AlphaFoldDB" id="A0A286UU49"/>
<comment type="caution">
    <text evidence="3">The sequence shown here is derived from an EMBL/GenBank/DDBJ whole genome shotgun (WGS) entry which is preliminary data.</text>
</comment>
<keyword evidence="4" id="KW-1185">Reference proteome</keyword>
<evidence type="ECO:0000256" key="2">
    <source>
        <dbReference type="SAM" id="Phobius"/>
    </source>
</evidence>
<organism evidence="3 4">
    <name type="scientific">Pyrrhoderma noxium</name>
    <dbReference type="NCBI Taxonomy" id="2282107"/>
    <lineage>
        <taxon>Eukaryota</taxon>
        <taxon>Fungi</taxon>
        <taxon>Dikarya</taxon>
        <taxon>Basidiomycota</taxon>
        <taxon>Agaricomycotina</taxon>
        <taxon>Agaricomycetes</taxon>
        <taxon>Hymenochaetales</taxon>
        <taxon>Hymenochaetaceae</taxon>
        <taxon>Pyrrhoderma</taxon>
    </lineage>
</organism>
<dbReference type="InterPro" id="IPR029033">
    <property type="entry name" value="His_PPase_superfam"/>
</dbReference>
<evidence type="ECO:0000256" key="1">
    <source>
        <dbReference type="ARBA" id="ARBA00005375"/>
    </source>
</evidence>
<dbReference type="SUPFAM" id="SSF53254">
    <property type="entry name" value="Phosphoglycerate mutase-like"/>
    <property type="match status" value="1"/>
</dbReference>
<dbReference type="PANTHER" id="PTHR11567">
    <property type="entry name" value="ACID PHOSPHATASE-RELATED"/>
    <property type="match status" value="1"/>
</dbReference>
<dbReference type="EMBL" id="NBII01000001">
    <property type="protein sequence ID" value="PAV23111.1"/>
    <property type="molecule type" value="Genomic_DNA"/>
</dbReference>
<dbReference type="InParanoid" id="A0A286UU49"/>
<accession>A0A286UU49</accession>
<protein>
    <submittedName>
        <fullName evidence="3">Phosphoglycerate mutase</fullName>
    </submittedName>
</protein>
<keyword evidence="2" id="KW-0472">Membrane</keyword>
<gene>
    <name evidence="3" type="ORF">PNOK_0017800</name>
</gene>
<dbReference type="InterPro" id="IPR000560">
    <property type="entry name" value="His_Pase_clade-2"/>
</dbReference>
<dbReference type="CDD" id="cd07061">
    <property type="entry name" value="HP_HAP_like"/>
    <property type="match status" value="1"/>
</dbReference>
<feature type="transmembrane region" description="Helical" evidence="2">
    <location>
        <begin position="423"/>
        <end position="445"/>
    </location>
</feature>
<dbReference type="PANTHER" id="PTHR11567:SF142">
    <property type="entry name" value="PHOSPHOGLYCERATE MUTASE-LIKE PROTEIN"/>
    <property type="match status" value="1"/>
</dbReference>
<dbReference type="Gene3D" id="3.40.50.1240">
    <property type="entry name" value="Phosphoglycerate mutase-like"/>
    <property type="match status" value="1"/>
</dbReference>
<evidence type="ECO:0000313" key="4">
    <source>
        <dbReference type="Proteomes" id="UP000217199"/>
    </source>
</evidence>
<keyword evidence="2" id="KW-1133">Transmembrane helix</keyword>
<comment type="similarity">
    <text evidence="1">Belongs to the histidine acid phosphatase family.</text>
</comment>
<dbReference type="STRING" id="2282107.A0A286UU49"/>
<dbReference type="InterPro" id="IPR050645">
    <property type="entry name" value="Histidine_acid_phosphatase"/>
</dbReference>
<dbReference type="GO" id="GO:0016791">
    <property type="term" value="F:phosphatase activity"/>
    <property type="evidence" value="ECO:0007669"/>
    <property type="project" value="TreeGrafter"/>
</dbReference>